<dbReference type="Pfam" id="PF09335">
    <property type="entry name" value="VTT_dom"/>
    <property type="match status" value="1"/>
</dbReference>
<dbReference type="Proteomes" id="UP001229422">
    <property type="component" value="Chromosome"/>
</dbReference>
<organism evidence="4 9">
    <name type="scientific">Bacillus subtilis</name>
    <dbReference type="NCBI Taxonomy" id="1423"/>
    <lineage>
        <taxon>Bacteria</taxon>
        <taxon>Bacillati</taxon>
        <taxon>Bacillota</taxon>
        <taxon>Bacilli</taxon>
        <taxon>Bacillales</taxon>
        <taxon>Bacillaceae</taxon>
        <taxon>Bacillus</taxon>
    </lineage>
</organism>
<evidence type="ECO:0000313" key="8">
    <source>
        <dbReference type="EMBL" id="WHM19966.1"/>
    </source>
</evidence>
<sequence length="162" mass="18338">MELVQQLIADYGYLAIFLMLVLGIVGLPIPDEVMMTVVGYFTHTDVLNYELSILISFVGALLGMLISYMIGRKAGRPFIDKYGKWVGLKEKRMMKVEKWMKKYGPYSLILGYFIPGVRHVTCYFSGIGKMDLKTYVAFAAIGAFLWCFVFITIGRVIGIIHV</sequence>
<evidence type="ECO:0000313" key="4">
    <source>
        <dbReference type="EMBL" id="KIU11064.1"/>
    </source>
</evidence>
<dbReference type="PANTHER" id="PTHR42709">
    <property type="entry name" value="ALKALINE PHOSPHATASE LIKE PROTEIN"/>
    <property type="match status" value="1"/>
</dbReference>
<accession>A0A063XHR0</accession>
<dbReference type="EMBL" id="JAGFPW010000013">
    <property type="protein sequence ID" value="MBO3795567.1"/>
    <property type="molecule type" value="Genomic_DNA"/>
</dbReference>
<dbReference type="EMBL" id="CP125292">
    <property type="protein sequence ID" value="WHM19966.1"/>
    <property type="molecule type" value="Genomic_DNA"/>
</dbReference>
<dbReference type="PANTHER" id="PTHR42709:SF9">
    <property type="entry name" value="ALKALINE PHOSPHATASE LIKE PROTEIN"/>
    <property type="match status" value="1"/>
</dbReference>
<dbReference type="InterPro" id="IPR051311">
    <property type="entry name" value="DedA_domain"/>
</dbReference>
<dbReference type="EMBL" id="CP120576">
    <property type="protein sequence ID" value="WEY85039.1"/>
    <property type="molecule type" value="Genomic_DNA"/>
</dbReference>
<dbReference type="Proteomes" id="UP000076442">
    <property type="component" value="Unassembled WGS sequence"/>
</dbReference>
<gene>
    <name evidence="7" type="primary">ybfM</name>
    <name evidence="5" type="ORF">B4122_1124</name>
    <name evidence="6" type="ORF">J5227_14905</name>
    <name evidence="7" type="ORF">P5633_01710</name>
    <name evidence="8" type="ORF">QL281_13820</name>
    <name evidence="4" type="ORF">SC09_Contig25orf01014</name>
</gene>
<comment type="similarity">
    <text evidence="1">Belongs to the DedA family.</text>
</comment>
<keyword evidence="2" id="KW-0812">Transmembrane</keyword>
<evidence type="ECO:0000313" key="7">
    <source>
        <dbReference type="EMBL" id="WEY85039.1"/>
    </source>
</evidence>
<reference evidence="5 10" key="2">
    <citation type="submission" date="2015-09" db="EMBL/GenBank/DDBJ databases">
        <title>Spore heat resistance.</title>
        <authorList>
            <person name="Boekhorst J."/>
            <person name="Berendsen E.M."/>
            <person name="Wells-Bennik M.H."/>
            <person name="Kuipers O.P."/>
        </authorList>
    </citation>
    <scope>NUCLEOTIDE SEQUENCE [LARGE SCALE GENOMIC DNA]</scope>
    <source>
        <strain evidence="5 10">B4122</strain>
    </source>
</reference>
<name>A0A063XHR0_BACIU</name>
<dbReference type="Proteomes" id="UP001214898">
    <property type="component" value="Chromosome"/>
</dbReference>
<dbReference type="GO" id="GO:0005886">
    <property type="term" value="C:plasma membrane"/>
    <property type="evidence" value="ECO:0007669"/>
    <property type="project" value="TreeGrafter"/>
</dbReference>
<feature type="transmembrane region" description="Helical" evidence="2">
    <location>
        <begin position="103"/>
        <end position="128"/>
    </location>
</feature>
<evidence type="ECO:0000313" key="5">
    <source>
        <dbReference type="EMBL" id="KZD94428.1"/>
    </source>
</evidence>
<feature type="transmembrane region" description="Helical" evidence="2">
    <location>
        <begin position="134"/>
        <end position="157"/>
    </location>
</feature>
<feature type="transmembrane region" description="Helical" evidence="2">
    <location>
        <begin position="49"/>
        <end position="71"/>
    </location>
</feature>
<dbReference type="AlphaFoldDB" id="A0A063XHR0"/>
<dbReference type="STRING" id="483913.AN935_01165"/>
<feature type="transmembrane region" description="Helical" evidence="2">
    <location>
        <begin position="12"/>
        <end position="29"/>
    </location>
</feature>
<keyword evidence="2" id="KW-0472">Membrane</keyword>
<feature type="domain" description="VTT" evidence="3">
    <location>
        <begin position="29"/>
        <end position="155"/>
    </location>
</feature>
<dbReference type="OMA" id="FICYFIP"/>
<dbReference type="PATRIC" id="fig|1423.134.peg.2320"/>
<dbReference type="Proteomes" id="UP000665181">
    <property type="component" value="Unassembled WGS sequence"/>
</dbReference>
<dbReference type="RefSeq" id="WP_003234861.1">
    <property type="nucleotide sequence ID" value="NZ_AP024621.1"/>
</dbReference>
<dbReference type="Proteomes" id="UP000032247">
    <property type="component" value="Unassembled WGS sequence"/>
</dbReference>
<dbReference type="InterPro" id="IPR032816">
    <property type="entry name" value="VTT_dom"/>
</dbReference>
<dbReference type="EMBL" id="LJZV01000003">
    <property type="protein sequence ID" value="KZD94428.1"/>
    <property type="molecule type" value="Genomic_DNA"/>
</dbReference>
<reference evidence="6" key="3">
    <citation type="submission" date="2021-03" db="EMBL/GenBank/DDBJ databases">
        <title>Isolation of Bacillus subtilis from fermented food sample.</title>
        <authorList>
            <person name="Lakshmanan V."/>
            <person name="Athira K."/>
            <person name="Rajagopal K."/>
        </authorList>
    </citation>
    <scope>NUCLEOTIDE SEQUENCE</scope>
    <source>
        <strain evidence="6">S1</strain>
    </source>
</reference>
<keyword evidence="2" id="KW-1133">Transmembrane helix</keyword>
<dbReference type="EMBL" id="JXBC01000004">
    <property type="protein sequence ID" value="KIU11064.1"/>
    <property type="molecule type" value="Genomic_DNA"/>
</dbReference>
<reference evidence="7" key="4">
    <citation type="submission" date="2023-03" db="EMBL/GenBank/DDBJ databases">
        <title>Complete genome sequences of 52 Bacillus and Priestia strains isolated from West-African fermentations and 26 reference strains from the DSMZ collection.</title>
        <authorList>
            <person name="Wiedenbein E.S."/>
            <person name="Canoy T.S."/>
            <person name="Hui Y."/>
            <person name="Parkouda C."/>
            <person name="Dawende C."/>
            <person name="Ametefe E."/>
            <person name="Jespersen L."/>
            <person name="Nielsen D.S."/>
        </authorList>
    </citation>
    <scope>NUCLEOTIDE SEQUENCE</scope>
    <source>
        <strain evidence="7">PRO56</strain>
    </source>
</reference>
<evidence type="ECO:0000256" key="2">
    <source>
        <dbReference type="SAM" id="Phobius"/>
    </source>
</evidence>
<evidence type="ECO:0000313" key="6">
    <source>
        <dbReference type="EMBL" id="MBO3795567.1"/>
    </source>
</evidence>
<protein>
    <submittedName>
        <fullName evidence="5">DedA family protein</fullName>
    </submittedName>
    <submittedName>
        <fullName evidence="4">Membrane phosphatase</fullName>
    </submittedName>
</protein>
<reference evidence="4 9" key="1">
    <citation type="submission" date="2014-12" db="EMBL/GenBank/DDBJ databases">
        <title>Comparative genome analysis of Bacillus coagulans HM-08, Clostridium butyricum HM-68, Bacillus subtilis HM-66 and Bacillus licheniformis BL-09.</title>
        <authorList>
            <person name="Zhang H."/>
        </authorList>
    </citation>
    <scope>NUCLEOTIDE SEQUENCE [LARGE SCALE GENOMIC DNA]</scope>
    <source>
        <strain evidence="4 9">HM-66</strain>
    </source>
</reference>
<evidence type="ECO:0000313" key="10">
    <source>
        <dbReference type="Proteomes" id="UP000076442"/>
    </source>
</evidence>
<evidence type="ECO:0000259" key="3">
    <source>
        <dbReference type="Pfam" id="PF09335"/>
    </source>
</evidence>
<evidence type="ECO:0000256" key="1">
    <source>
        <dbReference type="ARBA" id="ARBA00010792"/>
    </source>
</evidence>
<proteinExistence type="inferred from homology"/>
<evidence type="ECO:0000313" key="9">
    <source>
        <dbReference type="Proteomes" id="UP000032247"/>
    </source>
</evidence>
<reference evidence="8" key="5">
    <citation type="submission" date="2023-05" db="EMBL/GenBank/DDBJ databases">
        <title>Complete genome sequence of Bacillus subtilis SRCM117797 isolated from Soybean paste.</title>
        <authorList>
            <person name="Abraha H.B."/>
            <person name="Kim K.-P."/>
            <person name="Ryu M.-S."/>
            <person name="Jeong D.-Y."/>
        </authorList>
    </citation>
    <scope>NUCLEOTIDE SEQUENCE</scope>
    <source>
        <strain evidence="8">SRCM117797</strain>
    </source>
</reference>